<dbReference type="Proteomes" id="UP001583172">
    <property type="component" value="Unassembled WGS sequence"/>
</dbReference>
<keyword evidence="3" id="KW-1185">Reference proteome</keyword>
<gene>
    <name evidence="2" type="ORF">VTJ49DRAFT_2605</name>
</gene>
<feature type="compositionally biased region" description="Low complexity" evidence="1">
    <location>
        <begin position="297"/>
        <end position="315"/>
    </location>
</feature>
<feature type="region of interest" description="Disordered" evidence="1">
    <location>
        <begin position="297"/>
        <end position="323"/>
    </location>
</feature>
<sequence>MISIESLLGSNIFHQLRAIVNMSSPADKAGPPVRGLPAPCDAEPQSTPTKRRRCRTRITRPEPGSLYDIMHEHAGTTLYIAPICWTDMHSALLGARFRKTATVARPVPDLVASVWVEPSKMAQILTAELHTLLRPDTTPAKALCKTRAMKHILSTLFPSTLSRPKTGAELNFYFGNRVFRKVVRVPCIWKSTSSSADTSFDSCPTLPATSFTHATPKVLGTRDPGMPMLAYISRSQLANIRKNLYGVLRGPGGMPNEPVARLQKLRAKMLVPADPAEDPYIIAIMLAMAQAHCYRESPSSSRASSQTSSSSPPSSNGRRTVRVAPPSFRDVRVQIITHDEGSDAGSDPCLYVYTATVTATFLERFFSPHKAPRPRPGEDPTAGIDIACTPVNIWPVLGLRERLARALGDEIAADAIYADPDYIGLWDPLLEPQPQMFPVQRPSFPRPSASASAYKHSVTSSSSSPKRKRKNRKESPIPRGGSTTSSSSSLGDSEPPSSSASSSSDDRPVLSPATKRRRTARPVSTLEVC</sequence>
<organism evidence="2 3">
    <name type="scientific">Humicola insolens</name>
    <name type="common">Soft-rot fungus</name>
    <dbReference type="NCBI Taxonomy" id="85995"/>
    <lineage>
        <taxon>Eukaryota</taxon>
        <taxon>Fungi</taxon>
        <taxon>Dikarya</taxon>
        <taxon>Ascomycota</taxon>
        <taxon>Pezizomycotina</taxon>
        <taxon>Sordariomycetes</taxon>
        <taxon>Sordariomycetidae</taxon>
        <taxon>Sordariales</taxon>
        <taxon>Chaetomiaceae</taxon>
        <taxon>Mycothermus</taxon>
    </lineage>
</organism>
<evidence type="ECO:0000313" key="2">
    <source>
        <dbReference type="EMBL" id="KAL1838498.1"/>
    </source>
</evidence>
<evidence type="ECO:0000313" key="3">
    <source>
        <dbReference type="Proteomes" id="UP001583172"/>
    </source>
</evidence>
<reference evidence="2 3" key="1">
    <citation type="journal article" date="2024" name="Commun. Biol.">
        <title>Comparative genomic analysis of thermophilic fungi reveals convergent evolutionary adaptations and gene losses.</title>
        <authorList>
            <person name="Steindorff A.S."/>
            <person name="Aguilar-Pontes M.V."/>
            <person name="Robinson A.J."/>
            <person name="Andreopoulos B."/>
            <person name="LaButti K."/>
            <person name="Kuo A."/>
            <person name="Mondo S."/>
            <person name="Riley R."/>
            <person name="Otillar R."/>
            <person name="Haridas S."/>
            <person name="Lipzen A."/>
            <person name="Grimwood J."/>
            <person name="Schmutz J."/>
            <person name="Clum A."/>
            <person name="Reid I.D."/>
            <person name="Moisan M.C."/>
            <person name="Butler G."/>
            <person name="Nguyen T.T.M."/>
            <person name="Dewar K."/>
            <person name="Conant G."/>
            <person name="Drula E."/>
            <person name="Henrissat B."/>
            <person name="Hansel C."/>
            <person name="Singer S."/>
            <person name="Hutchinson M.I."/>
            <person name="de Vries R.P."/>
            <person name="Natvig D.O."/>
            <person name="Powell A.J."/>
            <person name="Tsang A."/>
            <person name="Grigoriev I.V."/>
        </authorList>
    </citation>
    <scope>NUCLEOTIDE SEQUENCE [LARGE SCALE GENOMIC DNA]</scope>
    <source>
        <strain evidence="2 3">CBS 620.91</strain>
    </source>
</reference>
<dbReference type="EMBL" id="JAZGSY010000210">
    <property type="protein sequence ID" value="KAL1838498.1"/>
    <property type="molecule type" value="Genomic_DNA"/>
</dbReference>
<proteinExistence type="predicted"/>
<accession>A0ABR3V9Q4</accession>
<evidence type="ECO:0000256" key="1">
    <source>
        <dbReference type="SAM" id="MobiDB-lite"/>
    </source>
</evidence>
<name>A0ABR3V9Q4_HUMIN</name>
<feature type="region of interest" description="Disordered" evidence="1">
    <location>
        <begin position="437"/>
        <end position="529"/>
    </location>
</feature>
<feature type="region of interest" description="Disordered" evidence="1">
    <location>
        <begin position="27"/>
        <end position="51"/>
    </location>
</feature>
<feature type="compositionally biased region" description="Low complexity" evidence="1">
    <location>
        <begin position="441"/>
        <end position="464"/>
    </location>
</feature>
<feature type="compositionally biased region" description="Low complexity" evidence="1">
    <location>
        <begin position="477"/>
        <end position="503"/>
    </location>
</feature>
<protein>
    <submittedName>
        <fullName evidence="2">Uncharacterized protein</fullName>
    </submittedName>
</protein>
<comment type="caution">
    <text evidence="2">The sequence shown here is derived from an EMBL/GenBank/DDBJ whole genome shotgun (WGS) entry which is preliminary data.</text>
</comment>